<dbReference type="AlphaFoldDB" id="A0A8C4ZG24"/>
<dbReference type="Ensembl" id="ENSGMOT00000014510.2">
    <property type="protein sequence ID" value="ENSGMOP00000014145.2"/>
    <property type="gene ID" value="ENSGMOG00000013231.2"/>
</dbReference>
<evidence type="ECO:0000313" key="3">
    <source>
        <dbReference type="Ensembl" id="ENSGMOP00000014145.2"/>
    </source>
</evidence>
<name>A0A8C4ZG24_GADMO</name>
<accession>A0A8C4ZG24</accession>
<reference evidence="3" key="2">
    <citation type="submission" date="2025-09" db="UniProtKB">
        <authorList>
            <consortium name="Ensembl"/>
        </authorList>
    </citation>
    <scope>IDENTIFICATION</scope>
</reference>
<evidence type="ECO:0000313" key="4">
    <source>
        <dbReference type="Proteomes" id="UP000694546"/>
    </source>
</evidence>
<proteinExistence type="inferred from homology"/>
<evidence type="ECO:0000256" key="2">
    <source>
        <dbReference type="SAM" id="MobiDB-lite"/>
    </source>
</evidence>
<dbReference type="PANTHER" id="PTHR14581">
    <property type="match status" value="1"/>
</dbReference>
<feature type="compositionally biased region" description="Polar residues" evidence="2">
    <location>
        <begin position="123"/>
        <end position="135"/>
    </location>
</feature>
<dbReference type="PANTHER" id="PTHR14581:SF4">
    <property type="entry name" value="PROLINE-RICH PROTEIN 15"/>
    <property type="match status" value="1"/>
</dbReference>
<evidence type="ECO:0000256" key="1">
    <source>
        <dbReference type="ARBA" id="ARBA00010096"/>
    </source>
</evidence>
<dbReference type="Pfam" id="PF15321">
    <property type="entry name" value="ATAD4"/>
    <property type="match status" value="1"/>
</dbReference>
<feature type="compositionally biased region" description="Basic residues" evidence="2">
    <location>
        <begin position="99"/>
        <end position="116"/>
    </location>
</feature>
<comment type="similarity">
    <text evidence="1">Belongs to the PRR15 family.</text>
</comment>
<dbReference type="GeneTree" id="ENSGT00760000119737"/>
<organism evidence="3 4">
    <name type="scientific">Gadus morhua</name>
    <name type="common">Atlantic cod</name>
    <dbReference type="NCBI Taxonomy" id="8049"/>
    <lineage>
        <taxon>Eukaryota</taxon>
        <taxon>Metazoa</taxon>
        <taxon>Chordata</taxon>
        <taxon>Craniata</taxon>
        <taxon>Vertebrata</taxon>
        <taxon>Euteleostomi</taxon>
        <taxon>Actinopterygii</taxon>
        <taxon>Neopterygii</taxon>
        <taxon>Teleostei</taxon>
        <taxon>Neoteleostei</taxon>
        <taxon>Acanthomorphata</taxon>
        <taxon>Zeiogadaria</taxon>
        <taxon>Gadariae</taxon>
        <taxon>Gadiformes</taxon>
        <taxon>Gadoidei</taxon>
        <taxon>Gadidae</taxon>
        <taxon>Gadus</taxon>
    </lineage>
</organism>
<protein>
    <submittedName>
        <fullName evidence="3">Uncharacterized protein</fullName>
    </submittedName>
</protein>
<feature type="region of interest" description="Disordered" evidence="2">
    <location>
        <begin position="1"/>
        <end position="135"/>
    </location>
</feature>
<dbReference type="OMA" id="TEKTAPW"/>
<reference evidence="3" key="1">
    <citation type="submission" date="2025-08" db="UniProtKB">
        <authorList>
            <consortium name="Ensembl"/>
        </authorList>
    </citation>
    <scope>IDENTIFICATION</scope>
</reference>
<sequence>MAVAKHAGKQRSSGKQQPWWKSFLGIRKTPGQMDTTLEPDFDPFKPEKGAKMAPGPKHGGPKASSQTQPGNKESGRDSDDETYDDSHMDSVFNEQTCRRNMRVSRSGRFKEKRRVRSTLPIEEQQQQQDKNGARK</sequence>
<dbReference type="Proteomes" id="UP000694546">
    <property type="component" value="Chromosome 22"/>
</dbReference>
<dbReference type="InterPro" id="IPR028237">
    <property type="entry name" value="PRR15"/>
</dbReference>
<keyword evidence="4" id="KW-1185">Reference proteome</keyword>